<evidence type="ECO:0000256" key="1">
    <source>
        <dbReference type="ARBA" id="ARBA00006270"/>
    </source>
</evidence>
<organism evidence="5">
    <name type="scientific">Arcella intermedia</name>
    <dbReference type="NCBI Taxonomy" id="1963864"/>
    <lineage>
        <taxon>Eukaryota</taxon>
        <taxon>Amoebozoa</taxon>
        <taxon>Tubulinea</taxon>
        <taxon>Elardia</taxon>
        <taxon>Arcellinida</taxon>
        <taxon>Sphaerothecina</taxon>
        <taxon>Arcellidae</taxon>
        <taxon>Arcella</taxon>
    </lineage>
</organism>
<dbReference type="InterPro" id="IPR050305">
    <property type="entry name" value="Small_GTPase_Rab"/>
</dbReference>
<dbReference type="PRINTS" id="PR00449">
    <property type="entry name" value="RASTRNSFRMNG"/>
</dbReference>
<dbReference type="AlphaFoldDB" id="A0A6B2LRE6"/>
<dbReference type="Gene3D" id="3.40.50.300">
    <property type="entry name" value="P-loop containing nucleotide triphosphate hydrolases"/>
    <property type="match status" value="1"/>
</dbReference>
<dbReference type="SMART" id="SM00175">
    <property type="entry name" value="RAB"/>
    <property type="match status" value="1"/>
</dbReference>
<dbReference type="SMART" id="SM00173">
    <property type="entry name" value="RAS"/>
    <property type="match status" value="1"/>
</dbReference>
<evidence type="ECO:0000313" key="5">
    <source>
        <dbReference type="EMBL" id="NDV39789.1"/>
    </source>
</evidence>
<evidence type="ECO:0000256" key="3">
    <source>
        <dbReference type="ARBA" id="ARBA00023134"/>
    </source>
</evidence>
<comment type="similarity">
    <text evidence="1">Belongs to the small GTPase superfamily. Rab family.</text>
</comment>
<keyword evidence="3" id="KW-0342">GTP-binding</keyword>
<keyword evidence="2" id="KW-0547">Nucleotide-binding</keyword>
<dbReference type="SUPFAM" id="SSF52540">
    <property type="entry name" value="P-loop containing nucleoside triphosphate hydrolases"/>
    <property type="match status" value="1"/>
</dbReference>
<dbReference type="PANTHER" id="PTHR47980">
    <property type="entry name" value="LD44762P"/>
    <property type="match status" value="1"/>
</dbReference>
<dbReference type="PROSITE" id="PS51421">
    <property type="entry name" value="RAS"/>
    <property type="match status" value="1"/>
</dbReference>
<dbReference type="GO" id="GO:0005525">
    <property type="term" value="F:GTP binding"/>
    <property type="evidence" value="ECO:0007669"/>
    <property type="project" value="UniProtKB-KW"/>
</dbReference>
<dbReference type="SMART" id="SM00174">
    <property type="entry name" value="RHO"/>
    <property type="match status" value="1"/>
</dbReference>
<sequence>MQIWDTAGQERFRTIASPSYRRGAHGIVLVYDITNLESFVNIPKWLGEIDRFASDGVVILLVGNKCDMEMERKVMTQEAQQFAQVSNLLFCETSAKNSTNVEEAFSLLVSSIKDKHNC</sequence>
<dbReference type="InterPro" id="IPR005225">
    <property type="entry name" value="Small_GTP-bd"/>
</dbReference>
<dbReference type="InterPro" id="IPR001806">
    <property type="entry name" value="Small_GTPase"/>
</dbReference>
<dbReference type="GO" id="GO:0003924">
    <property type="term" value="F:GTPase activity"/>
    <property type="evidence" value="ECO:0007669"/>
    <property type="project" value="InterPro"/>
</dbReference>
<dbReference type="Pfam" id="PF00071">
    <property type="entry name" value="Ras"/>
    <property type="match status" value="1"/>
</dbReference>
<dbReference type="NCBIfam" id="TIGR00231">
    <property type="entry name" value="small_GTP"/>
    <property type="match status" value="1"/>
</dbReference>
<protein>
    <submittedName>
        <fullName evidence="5">Uncharacterized protein</fullName>
    </submittedName>
</protein>
<dbReference type="EMBL" id="GIBP01010820">
    <property type="protein sequence ID" value="NDV39789.1"/>
    <property type="molecule type" value="Transcribed_RNA"/>
</dbReference>
<keyword evidence="4" id="KW-0449">Lipoprotein</keyword>
<reference evidence="5" key="1">
    <citation type="journal article" date="2020" name="J. Eukaryot. Microbiol.">
        <title>De novo Sequencing, Assembly and Annotation of the Transcriptome for the Free-Living Testate Amoeba Arcella intermedia.</title>
        <authorList>
            <person name="Ribeiro G.M."/>
            <person name="Porfirio-Sousa A.L."/>
            <person name="Maurer-Alcala X.X."/>
            <person name="Katz L.A."/>
            <person name="Lahr D.J.G."/>
        </authorList>
    </citation>
    <scope>NUCLEOTIDE SEQUENCE</scope>
</reference>
<evidence type="ECO:0000256" key="2">
    <source>
        <dbReference type="ARBA" id="ARBA00022741"/>
    </source>
</evidence>
<name>A0A6B2LRE6_9EUKA</name>
<evidence type="ECO:0000256" key="4">
    <source>
        <dbReference type="ARBA" id="ARBA00023288"/>
    </source>
</evidence>
<accession>A0A6B2LRE6</accession>
<dbReference type="FunFam" id="3.40.50.300:FF:001447">
    <property type="entry name" value="Ras-related protein Rab-1B"/>
    <property type="match status" value="1"/>
</dbReference>
<dbReference type="InterPro" id="IPR027417">
    <property type="entry name" value="P-loop_NTPase"/>
</dbReference>
<proteinExistence type="inferred from homology"/>
<dbReference type="PROSITE" id="PS51419">
    <property type="entry name" value="RAB"/>
    <property type="match status" value="1"/>
</dbReference>